<gene>
    <name evidence="1" type="ORF">LVIROSA_LOCUS5703</name>
</gene>
<evidence type="ECO:0000313" key="1">
    <source>
        <dbReference type="EMBL" id="CAH1418087.1"/>
    </source>
</evidence>
<organism evidence="1 2">
    <name type="scientific">Lactuca virosa</name>
    <dbReference type="NCBI Taxonomy" id="75947"/>
    <lineage>
        <taxon>Eukaryota</taxon>
        <taxon>Viridiplantae</taxon>
        <taxon>Streptophyta</taxon>
        <taxon>Embryophyta</taxon>
        <taxon>Tracheophyta</taxon>
        <taxon>Spermatophyta</taxon>
        <taxon>Magnoliopsida</taxon>
        <taxon>eudicotyledons</taxon>
        <taxon>Gunneridae</taxon>
        <taxon>Pentapetalae</taxon>
        <taxon>asterids</taxon>
        <taxon>campanulids</taxon>
        <taxon>Asterales</taxon>
        <taxon>Asteraceae</taxon>
        <taxon>Cichorioideae</taxon>
        <taxon>Cichorieae</taxon>
        <taxon>Lactucinae</taxon>
        <taxon>Lactuca</taxon>
    </lineage>
</organism>
<proteinExistence type="predicted"/>
<sequence>MSTSHGGMTTSEFRKHLGLRSCLRFPTNVCKALILPSNELPNDFDRRDHGPDVKNQVKLSTGQTIDLIPKTQPKDITDGKVYFKGLTGRGIFQLLLLNLNQLVKLECAFALSKI</sequence>
<dbReference type="EMBL" id="CAKMRJ010000113">
    <property type="protein sequence ID" value="CAH1418087.1"/>
    <property type="molecule type" value="Genomic_DNA"/>
</dbReference>
<reference evidence="1 2" key="1">
    <citation type="submission" date="2022-01" db="EMBL/GenBank/DDBJ databases">
        <authorList>
            <person name="Xiong W."/>
            <person name="Schranz E."/>
        </authorList>
    </citation>
    <scope>NUCLEOTIDE SEQUENCE [LARGE SCALE GENOMIC DNA]</scope>
</reference>
<name>A0AAU9LUP7_9ASTR</name>
<protein>
    <submittedName>
        <fullName evidence="1">Uncharacterized protein</fullName>
    </submittedName>
</protein>
<evidence type="ECO:0000313" key="2">
    <source>
        <dbReference type="Proteomes" id="UP001157418"/>
    </source>
</evidence>
<comment type="caution">
    <text evidence="1">The sequence shown here is derived from an EMBL/GenBank/DDBJ whole genome shotgun (WGS) entry which is preliminary data.</text>
</comment>
<keyword evidence="2" id="KW-1185">Reference proteome</keyword>
<dbReference type="Proteomes" id="UP001157418">
    <property type="component" value="Unassembled WGS sequence"/>
</dbReference>
<dbReference type="AlphaFoldDB" id="A0AAU9LUP7"/>
<accession>A0AAU9LUP7</accession>